<evidence type="ECO:0000256" key="1">
    <source>
        <dbReference type="SAM" id="Phobius"/>
    </source>
</evidence>
<keyword evidence="4" id="KW-1185">Reference proteome</keyword>
<gene>
    <name evidence="3" type="ORF">SEMRO_457_G146840.1</name>
</gene>
<accession>A0A9N8DXR5</accession>
<comment type="caution">
    <text evidence="3">The sequence shown here is derived from an EMBL/GenBank/DDBJ whole genome shotgun (WGS) entry which is preliminary data.</text>
</comment>
<feature type="signal peptide" evidence="2">
    <location>
        <begin position="1"/>
        <end position="30"/>
    </location>
</feature>
<name>A0A9N8DXR5_9STRA</name>
<keyword evidence="2" id="KW-0732">Signal</keyword>
<evidence type="ECO:0000313" key="4">
    <source>
        <dbReference type="Proteomes" id="UP001153069"/>
    </source>
</evidence>
<feature type="transmembrane region" description="Helical" evidence="1">
    <location>
        <begin position="200"/>
        <end position="219"/>
    </location>
</feature>
<evidence type="ECO:0000313" key="3">
    <source>
        <dbReference type="EMBL" id="CAB9510872.1"/>
    </source>
</evidence>
<dbReference type="AlphaFoldDB" id="A0A9N8DXR5"/>
<proteinExistence type="predicted"/>
<dbReference type="Proteomes" id="UP001153069">
    <property type="component" value="Unassembled WGS sequence"/>
</dbReference>
<organism evidence="3 4">
    <name type="scientific">Seminavis robusta</name>
    <dbReference type="NCBI Taxonomy" id="568900"/>
    <lineage>
        <taxon>Eukaryota</taxon>
        <taxon>Sar</taxon>
        <taxon>Stramenopiles</taxon>
        <taxon>Ochrophyta</taxon>
        <taxon>Bacillariophyta</taxon>
        <taxon>Bacillariophyceae</taxon>
        <taxon>Bacillariophycidae</taxon>
        <taxon>Naviculales</taxon>
        <taxon>Naviculaceae</taxon>
        <taxon>Seminavis</taxon>
    </lineage>
</organism>
<reference evidence="3" key="1">
    <citation type="submission" date="2020-06" db="EMBL/GenBank/DDBJ databases">
        <authorList>
            <consortium name="Plant Systems Biology data submission"/>
        </authorList>
    </citation>
    <scope>NUCLEOTIDE SEQUENCE</scope>
    <source>
        <strain evidence="3">D6</strain>
    </source>
</reference>
<feature type="chain" id="PRO_5040203608" evidence="2">
    <location>
        <begin position="31"/>
        <end position="265"/>
    </location>
</feature>
<keyword evidence="1" id="KW-1133">Transmembrane helix</keyword>
<evidence type="ECO:0000256" key="2">
    <source>
        <dbReference type="SAM" id="SignalP"/>
    </source>
</evidence>
<keyword evidence="1" id="KW-0472">Membrane</keyword>
<sequence length="265" mass="28352">MDSYFFNQQQSRPRGKVVLCLSMLASCALAFQPELVAQPLHPGSSSKTARAMAAIDPTEVANAVSSIHHHTADASTWDAFLSTMYSATNLHPAHGHSNPLFGPPDPYISAGKSIAPNIKAFMTDTTTATVPEQLPEIAKVAAQKGVTIVDASKFQAGGGDVLPGFHKMGGVFGRRTGAGAHGNLQVFQNQVANASKLQSMLNHMIFPAFAFLFVDFLFLRPDSNVYQEDIEEEPVDAIVDSVQAAGVRLGVFVAMSFFATMFFSG</sequence>
<keyword evidence="1" id="KW-0812">Transmembrane</keyword>
<dbReference type="EMBL" id="CAICTM010000456">
    <property type="protein sequence ID" value="CAB9510872.1"/>
    <property type="molecule type" value="Genomic_DNA"/>
</dbReference>
<feature type="transmembrane region" description="Helical" evidence="1">
    <location>
        <begin position="245"/>
        <end position="263"/>
    </location>
</feature>
<protein>
    <submittedName>
        <fullName evidence="3">Uncharacterized protein</fullName>
    </submittedName>
</protein>
<dbReference type="OrthoDB" id="44602at2759"/>